<gene>
    <name evidence="1" type="ORF">PLEOSDRAFT_160664</name>
</gene>
<dbReference type="HOGENOM" id="CLU_2723253_0_0_1"/>
<dbReference type="OrthoDB" id="2151789at2759"/>
<protein>
    <submittedName>
        <fullName evidence="1">Uncharacterized protein</fullName>
    </submittedName>
</protein>
<dbReference type="EMBL" id="KL198010">
    <property type="protein sequence ID" value="KDQ26067.1"/>
    <property type="molecule type" value="Genomic_DNA"/>
</dbReference>
<accession>A0A067NPN6</accession>
<evidence type="ECO:0000313" key="2">
    <source>
        <dbReference type="Proteomes" id="UP000027073"/>
    </source>
</evidence>
<organism evidence="1 2">
    <name type="scientific">Pleurotus ostreatus (strain PC15)</name>
    <name type="common">Oyster mushroom</name>
    <dbReference type="NCBI Taxonomy" id="1137138"/>
    <lineage>
        <taxon>Eukaryota</taxon>
        <taxon>Fungi</taxon>
        <taxon>Dikarya</taxon>
        <taxon>Basidiomycota</taxon>
        <taxon>Agaricomycotina</taxon>
        <taxon>Agaricomycetes</taxon>
        <taxon>Agaricomycetidae</taxon>
        <taxon>Agaricales</taxon>
        <taxon>Pleurotineae</taxon>
        <taxon>Pleurotaceae</taxon>
        <taxon>Pleurotus</taxon>
    </lineage>
</organism>
<proteinExistence type="predicted"/>
<dbReference type="InParanoid" id="A0A067NPN6"/>
<evidence type="ECO:0000313" key="1">
    <source>
        <dbReference type="EMBL" id="KDQ26067.1"/>
    </source>
</evidence>
<dbReference type="AlphaFoldDB" id="A0A067NPN6"/>
<sequence length="72" mass="7832">MIALASPGLLVYVQPMNEGMFSAAWKNGGNPFSLSVEDGDQHLMLLAVSWADHKDGAFTKAKAREYLENAGY</sequence>
<dbReference type="VEuPathDB" id="FungiDB:PLEOSDRAFT_160664"/>
<dbReference type="Proteomes" id="UP000027073">
    <property type="component" value="Unassembled WGS sequence"/>
</dbReference>
<name>A0A067NPN6_PLEO1</name>
<reference evidence="2" key="1">
    <citation type="journal article" date="2014" name="Proc. Natl. Acad. Sci. U.S.A.">
        <title>Extensive sampling of basidiomycete genomes demonstrates inadequacy of the white-rot/brown-rot paradigm for wood decay fungi.</title>
        <authorList>
            <person name="Riley R."/>
            <person name="Salamov A.A."/>
            <person name="Brown D.W."/>
            <person name="Nagy L.G."/>
            <person name="Floudas D."/>
            <person name="Held B.W."/>
            <person name="Levasseur A."/>
            <person name="Lombard V."/>
            <person name="Morin E."/>
            <person name="Otillar R."/>
            <person name="Lindquist E.A."/>
            <person name="Sun H."/>
            <person name="LaButti K.M."/>
            <person name="Schmutz J."/>
            <person name="Jabbour D."/>
            <person name="Luo H."/>
            <person name="Baker S.E."/>
            <person name="Pisabarro A.G."/>
            <person name="Walton J.D."/>
            <person name="Blanchette R.A."/>
            <person name="Henrissat B."/>
            <person name="Martin F."/>
            <person name="Cullen D."/>
            <person name="Hibbett D.S."/>
            <person name="Grigoriev I.V."/>
        </authorList>
    </citation>
    <scope>NUCLEOTIDE SEQUENCE [LARGE SCALE GENOMIC DNA]</scope>
    <source>
        <strain evidence="2">PC15</strain>
    </source>
</reference>